<gene>
    <name evidence="1" type="ORF">ATEIFO6365_0005024800</name>
</gene>
<dbReference type="VEuPathDB" id="FungiDB:ATEG_05181"/>
<evidence type="ECO:0000313" key="1">
    <source>
        <dbReference type="EMBL" id="GFF16058.1"/>
    </source>
</evidence>
<accession>A0A5M3Z516</accession>
<comment type="caution">
    <text evidence="1">The sequence shown here is derived from an EMBL/GenBank/DDBJ whole genome shotgun (WGS) entry which is preliminary data.</text>
</comment>
<dbReference type="EMBL" id="BLJY01000005">
    <property type="protein sequence ID" value="GFF16058.1"/>
    <property type="molecule type" value="Genomic_DNA"/>
</dbReference>
<dbReference type="Proteomes" id="UP000452235">
    <property type="component" value="Unassembled WGS sequence"/>
</dbReference>
<reference evidence="1 2" key="1">
    <citation type="submission" date="2020-01" db="EMBL/GenBank/DDBJ databases">
        <title>Aspergillus terreus IFO 6365 whole genome shotgun sequence.</title>
        <authorList>
            <person name="Kanamasa S."/>
            <person name="Takahashi H."/>
        </authorList>
    </citation>
    <scope>NUCLEOTIDE SEQUENCE [LARGE SCALE GENOMIC DNA]</scope>
    <source>
        <strain evidence="1 2">IFO 6365</strain>
    </source>
</reference>
<keyword evidence="2" id="KW-1185">Reference proteome</keyword>
<name>A0A5M3Z516_ASPTE</name>
<sequence length="206" mass="20828">MQLFALLVGVLSAATAVSADDAKTTTIGFFGADVFTVRIPRYDSTAASVAGINALATTYHIKCLDGAPKSDCQIATPWTMIQGESTFSFTGVYTSGTTATDAVTATRDINCAFSSYSVSASCSFSFAATGSWDATAYSTSTSSSTKNIPTESVTFYALEVTGGVDSFTAPAATKTPDAAAALPAAQPLITAAPIGAAAALAVAAMF</sequence>
<evidence type="ECO:0000313" key="2">
    <source>
        <dbReference type="Proteomes" id="UP000452235"/>
    </source>
</evidence>
<organism evidence="1 2">
    <name type="scientific">Aspergillus terreus</name>
    <dbReference type="NCBI Taxonomy" id="33178"/>
    <lineage>
        <taxon>Eukaryota</taxon>
        <taxon>Fungi</taxon>
        <taxon>Dikarya</taxon>
        <taxon>Ascomycota</taxon>
        <taxon>Pezizomycotina</taxon>
        <taxon>Eurotiomycetes</taxon>
        <taxon>Eurotiomycetidae</taxon>
        <taxon>Eurotiales</taxon>
        <taxon>Aspergillaceae</taxon>
        <taxon>Aspergillus</taxon>
        <taxon>Aspergillus subgen. Circumdati</taxon>
    </lineage>
</organism>
<proteinExistence type="predicted"/>
<dbReference type="OrthoDB" id="4991875at2759"/>
<protein>
    <submittedName>
        <fullName evidence="1">Uncharacterized protein</fullName>
    </submittedName>
</protein>
<dbReference type="AlphaFoldDB" id="A0A5M3Z516"/>